<accession>A7RRB7</accession>
<sequence length="271" mass="30859">MSFPSARCGDGDVIPEVGVYRVLGQIANEVGVYRVLGFFEEDQQIADEDVARQLWKTFQHVFGSDHNRPDTAGVEFRLRLLGFDTQVAKLPNLYAINVLINEYANRSVRCNTHKYNTLNKLTTKKDIVDDLGILSFMVCLLSSKLASSHLLFPFLSKSYHLPVLKPRVPRASSDHYAAYVRSKSYIIFYIQSSYNHHVQREQLLVQARHLPDNQAFIVGFPSFVSSILIPIFTDFLRGAAFFNYSAEMLAFKEHSNGELRISIETSILQLF</sequence>
<name>A7RRB7_NEMVE</name>
<dbReference type="HOGENOM" id="CLU_1027798_0_0_1"/>
<keyword evidence="2" id="KW-1185">Reference proteome</keyword>
<dbReference type="Proteomes" id="UP000001593">
    <property type="component" value="Unassembled WGS sequence"/>
</dbReference>
<evidence type="ECO:0000313" key="1">
    <source>
        <dbReference type="EMBL" id="EDO45983.1"/>
    </source>
</evidence>
<dbReference type="InParanoid" id="A7RRB7"/>
<protein>
    <submittedName>
        <fullName evidence="1">Uncharacterized protein</fullName>
    </submittedName>
</protein>
<reference evidence="1 2" key="1">
    <citation type="journal article" date="2007" name="Science">
        <title>Sea anemone genome reveals ancestral eumetazoan gene repertoire and genomic organization.</title>
        <authorList>
            <person name="Putnam N.H."/>
            <person name="Srivastava M."/>
            <person name="Hellsten U."/>
            <person name="Dirks B."/>
            <person name="Chapman J."/>
            <person name="Salamov A."/>
            <person name="Terry A."/>
            <person name="Shapiro H."/>
            <person name="Lindquist E."/>
            <person name="Kapitonov V.V."/>
            <person name="Jurka J."/>
            <person name="Genikhovich G."/>
            <person name="Grigoriev I.V."/>
            <person name="Lucas S.M."/>
            <person name="Steele R.E."/>
            <person name="Finnerty J.R."/>
            <person name="Technau U."/>
            <person name="Martindale M.Q."/>
            <person name="Rokhsar D.S."/>
        </authorList>
    </citation>
    <scope>NUCLEOTIDE SEQUENCE [LARGE SCALE GENOMIC DNA]</scope>
    <source>
        <strain evidence="2">CH2 X CH6</strain>
    </source>
</reference>
<dbReference type="AlphaFoldDB" id="A7RRB7"/>
<dbReference type="EMBL" id="DS469531">
    <property type="protein sequence ID" value="EDO45983.1"/>
    <property type="molecule type" value="Genomic_DNA"/>
</dbReference>
<organism evidence="1 2">
    <name type="scientific">Nematostella vectensis</name>
    <name type="common">Starlet sea anemone</name>
    <dbReference type="NCBI Taxonomy" id="45351"/>
    <lineage>
        <taxon>Eukaryota</taxon>
        <taxon>Metazoa</taxon>
        <taxon>Cnidaria</taxon>
        <taxon>Anthozoa</taxon>
        <taxon>Hexacorallia</taxon>
        <taxon>Actiniaria</taxon>
        <taxon>Edwardsiidae</taxon>
        <taxon>Nematostella</taxon>
    </lineage>
</organism>
<evidence type="ECO:0000313" key="2">
    <source>
        <dbReference type="Proteomes" id="UP000001593"/>
    </source>
</evidence>
<proteinExistence type="predicted"/>
<gene>
    <name evidence="1" type="ORF">NEMVEDRAFT_v1g240127</name>
</gene>